<proteinExistence type="predicted"/>
<reference evidence="1" key="1">
    <citation type="journal article" date="2020" name="Nature">
        <title>Giant virus diversity and host interactions through global metagenomics.</title>
        <authorList>
            <person name="Schulz F."/>
            <person name="Roux S."/>
            <person name="Paez-Espino D."/>
            <person name="Jungbluth S."/>
            <person name="Walsh D.A."/>
            <person name="Denef V.J."/>
            <person name="McMahon K.D."/>
            <person name="Konstantinidis K.T."/>
            <person name="Eloe-Fadrosh E.A."/>
            <person name="Kyrpides N.C."/>
            <person name="Woyke T."/>
        </authorList>
    </citation>
    <scope>NUCLEOTIDE SEQUENCE</scope>
    <source>
        <strain evidence="1">GVMAG-S-1101161-73</strain>
    </source>
</reference>
<protein>
    <submittedName>
        <fullName evidence="1">Uncharacterized protein</fullName>
    </submittedName>
</protein>
<name>A0A6C0ANN2_9ZZZZ</name>
<dbReference type="EMBL" id="MN740731">
    <property type="protein sequence ID" value="QHS81216.1"/>
    <property type="molecule type" value="Genomic_DNA"/>
</dbReference>
<organism evidence="1">
    <name type="scientific">viral metagenome</name>
    <dbReference type="NCBI Taxonomy" id="1070528"/>
    <lineage>
        <taxon>unclassified sequences</taxon>
        <taxon>metagenomes</taxon>
        <taxon>organismal metagenomes</taxon>
    </lineage>
</organism>
<accession>A0A6C0ANN2</accession>
<evidence type="ECO:0000313" key="1">
    <source>
        <dbReference type="EMBL" id="QHS81216.1"/>
    </source>
</evidence>
<sequence length="57" mass="6742">MVTVAEDFKIIEVKSEWTIKLERANIEEKAEATVKAGYSYEIWVYNDKKVKVEKKVY</sequence>
<dbReference type="AlphaFoldDB" id="A0A6C0ANN2"/>